<feature type="domain" description="Rhodanese" evidence="1">
    <location>
        <begin position="73"/>
        <end position="161"/>
    </location>
</feature>
<dbReference type="Pfam" id="PF00581">
    <property type="entry name" value="Rhodanese"/>
    <property type="match status" value="1"/>
</dbReference>
<evidence type="ECO:0000313" key="2">
    <source>
        <dbReference type="EMBL" id="GBF94382.1"/>
    </source>
</evidence>
<dbReference type="AlphaFoldDB" id="A0A2V0P627"/>
<dbReference type="OrthoDB" id="1911748at2759"/>
<dbReference type="SMART" id="SM00450">
    <property type="entry name" value="RHOD"/>
    <property type="match status" value="1"/>
</dbReference>
<gene>
    <name evidence="2" type="ORF">Rsub_07196</name>
</gene>
<dbReference type="PANTHER" id="PTHR43629:SF2">
    <property type="entry name" value="RHODANESE-LIKE_PPIC DOMAIN-CONTAINING PROTEIN 12, CHLOROPLASTIC"/>
    <property type="match status" value="1"/>
</dbReference>
<dbReference type="Proteomes" id="UP000247498">
    <property type="component" value="Unassembled WGS sequence"/>
</dbReference>
<dbReference type="InterPro" id="IPR036873">
    <property type="entry name" value="Rhodanese-like_dom_sf"/>
</dbReference>
<dbReference type="InParanoid" id="A0A2V0P627"/>
<dbReference type="EMBL" id="BDRX01000051">
    <property type="protein sequence ID" value="GBF94382.1"/>
    <property type="molecule type" value="Genomic_DNA"/>
</dbReference>
<evidence type="ECO:0000259" key="1">
    <source>
        <dbReference type="PROSITE" id="PS50206"/>
    </source>
</evidence>
<sequence length="163" mass="17874">MAALCRGASRALSLSARQPAPSLRSAWISAPRAMPQQQQDQQQRRGVATAAIRQMTPQELQQLLSDDARAECVQFVDVREQAEHNTARLPRFELYPLSQAASWADTITEDLDIAKPTVCLCHHGVRSMQMAAFLQSKGFLDVANVTGGIHAYSVGVDPNVPTY</sequence>
<proteinExistence type="predicted"/>
<name>A0A2V0P627_9CHLO</name>
<dbReference type="PROSITE" id="PS50206">
    <property type="entry name" value="RHODANESE_3"/>
    <property type="match status" value="1"/>
</dbReference>
<dbReference type="InterPro" id="IPR052204">
    <property type="entry name" value="PpiC/parvulin_rotamase"/>
</dbReference>
<dbReference type="SUPFAM" id="SSF52821">
    <property type="entry name" value="Rhodanese/Cell cycle control phosphatase"/>
    <property type="match status" value="1"/>
</dbReference>
<dbReference type="STRING" id="307507.A0A2V0P627"/>
<dbReference type="InterPro" id="IPR001763">
    <property type="entry name" value="Rhodanese-like_dom"/>
</dbReference>
<evidence type="ECO:0000313" key="3">
    <source>
        <dbReference type="Proteomes" id="UP000247498"/>
    </source>
</evidence>
<keyword evidence="3" id="KW-1185">Reference proteome</keyword>
<comment type="caution">
    <text evidence="2">The sequence shown here is derived from an EMBL/GenBank/DDBJ whole genome shotgun (WGS) entry which is preliminary data.</text>
</comment>
<protein>
    <recommendedName>
        <fullName evidence="1">Rhodanese domain-containing protein</fullName>
    </recommendedName>
</protein>
<organism evidence="2 3">
    <name type="scientific">Raphidocelis subcapitata</name>
    <dbReference type="NCBI Taxonomy" id="307507"/>
    <lineage>
        <taxon>Eukaryota</taxon>
        <taxon>Viridiplantae</taxon>
        <taxon>Chlorophyta</taxon>
        <taxon>core chlorophytes</taxon>
        <taxon>Chlorophyceae</taxon>
        <taxon>CS clade</taxon>
        <taxon>Sphaeropleales</taxon>
        <taxon>Selenastraceae</taxon>
        <taxon>Raphidocelis</taxon>
    </lineage>
</organism>
<dbReference type="Gene3D" id="3.40.250.10">
    <property type="entry name" value="Rhodanese-like domain"/>
    <property type="match status" value="1"/>
</dbReference>
<reference evidence="2 3" key="1">
    <citation type="journal article" date="2018" name="Sci. Rep.">
        <title>Raphidocelis subcapitata (=Pseudokirchneriella subcapitata) provides an insight into genome evolution and environmental adaptations in the Sphaeropleales.</title>
        <authorList>
            <person name="Suzuki S."/>
            <person name="Yamaguchi H."/>
            <person name="Nakajima N."/>
            <person name="Kawachi M."/>
        </authorList>
    </citation>
    <scope>NUCLEOTIDE SEQUENCE [LARGE SCALE GENOMIC DNA]</scope>
    <source>
        <strain evidence="2 3">NIES-35</strain>
    </source>
</reference>
<dbReference type="PANTHER" id="PTHR43629">
    <property type="entry name" value="PEPTIDYL-PROLYL CIS-TRANS ISOMERASE"/>
    <property type="match status" value="1"/>
</dbReference>
<accession>A0A2V0P627</accession>